<dbReference type="AlphaFoldDB" id="A0A7W8A4Y0"/>
<dbReference type="GO" id="GO:0000976">
    <property type="term" value="F:transcription cis-regulatory region binding"/>
    <property type="evidence" value="ECO:0007669"/>
    <property type="project" value="TreeGrafter"/>
</dbReference>
<dbReference type="RefSeq" id="WP_184963086.1">
    <property type="nucleotide sequence ID" value="NZ_JACHIN010000005.1"/>
</dbReference>
<evidence type="ECO:0000256" key="5">
    <source>
        <dbReference type="PROSITE-ProRule" id="PRU00335"/>
    </source>
</evidence>
<dbReference type="InterPro" id="IPR009057">
    <property type="entry name" value="Homeodomain-like_sf"/>
</dbReference>
<evidence type="ECO:0000259" key="6">
    <source>
        <dbReference type="PROSITE" id="PS50977"/>
    </source>
</evidence>
<keyword evidence="3 5" id="KW-0238">DNA-binding</keyword>
<dbReference type="PROSITE" id="PS50977">
    <property type="entry name" value="HTH_TETR_2"/>
    <property type="match status" value="1"/>
</dbReference>
<sequence length="199" mass="21596">MARPSRAHERRAHLIAAARRSVVERGLLGLRLRDVSQEAGMSSGSVLYYFPGLTDLLREVHREAVERFCDEREAVVRHESDPRLQLSAMISSGLPGDPRDELCVLLYELGAIARRDAACAAAYIKLYERQVGIYAAILQAGAATGAFTLTDEPLAIARNLVTLEDGYGLHITMAVPTLSPALAERHLRAYAAGATGVSL</sequence>
<dbReference type="Gene3D" id="1.10.357.10">
    <property type="entry name" value="Tetracycline Repressor, domain 2"/>
    <property type="match status" value="1"/>
</dbReference>
<comment type="caution">
    <text evidence="7">The sequence shown here is derived from an EMBL/GenBank/DDBJ whole genome shotgun (WGS) entry which is preliminary data.</text>
</comment>
<keyword evidence="2" id="KW-0805">Transcription regulation</keyword>
<keyword evidence="8" id="KW-1185">Reference proteome</keyword>
<dbReference type="InterPro" id="IPR039538">
    <property type="entry name" value="BetI_C"/>
</dbReference>
<dbReference type="SUPFAM" id="SSF48498">
    <property type="entry name" value="Tetracyclin repressor-like, C-terminal domain"/>
    <property type="match status" value="1"/>
</dbReference>
<keyword evidence="1" id="KW-0678">Repressor</keyword>
<name>A0A7W8A4Y0_9ACTN</name>
<evidence type="ECO:0000256" key="3">
    <source>
        <dbReference type="ARBA" id="ARBA00023125"/>
    </source>
</evidence>
<dbReference type="InterPro" id="IPR050109">
    <property type="entry name" value="HTH-type_TetR-like_transc_reg"/>
</dbReference>
<accession>A0A7W8A4Y0</accession>
<feature type="domain" description="HTH tetR-type" evidence="6">
    <location>
        <begin position="8"/>
        <end position="68"/>
    </location>
</feature>
<organism evidence="7 8">
    <name type="scientific">Nonomuraea endophytica</name>
    <dbReference type="NCBI Taxonomy" id="714136"/>
    <lineage>
        <taxon>Bacteria</taxon>
        <taxon>Bacillati</taxon>
        <taxon>Actinomycetota</taxon>
        <taxon>Actinomycetes</taxon>
        <taxon>Streptosporangiales</taxon>
        <taxon>Streptosporangiaceae</taxon>
        <taxon>Nonomuraea</taxon>
    </lineage>
</organism>
<dbReference type="Proteomes" id="UP000568380">
    <property type="component" value="Unassembled WGS sequence"/>
</dbReference>
<proteinExistence type="predicted"/>
<keyword evidence="4" id="KW-0804">Transcription</keyword>
<dbReference type="SUPFAM" id="SSF46689">
    <property type="entry name" value="Homeodomain-like"/>
    <property type="match status" value="1"/>
</dbReference>
<dbReference type="Pfam" id="PF00440">
    <property type="entry name" value="TetR_N"/>
    <property type="match status" value="1"/>
</dbReference>
<dbReference type="PANTHER" id="PTHR30055">
    <property type="entry name" value="HTH-TYPE TRANSCRIPTIONAL REGULATOR RUTR"/>
    <property type="match status" value="1"/>
</dbReference>
<evidence type="ECO:0000313" key="8">
    <source>
        <dbReference type="Proteomes" id="UP000568380"/>
    </source>
</evidence>
<dbReference type="PANTHER" id="PTHR30055:SF234">
    <property type="entry name" value="HTH-TYPE TRANSCRIPTIONAL REGULATOR BETI"/>
    <property type="match status" value="1"/>
</dbReference>
<feature type="DNA-binding region" description="H-T-H motif" evidence="5">
    <location>
        <begin position="31"/>
        <end position="50"/>
    </location>
</feature>
<evidence type="ECO:0000313" key="7">
    <source>
        <dbReference type="EMBL" id="MBB5078363.1"/>
    </source>
</evidence>
<dbReference type="EMBL" id="JACHIN010000005">
    <property type="protein sequence ID" value="MBB5078363.1"/>
    <property type="molecule type" value="Genomic_DNA"/>
</dbReference>
<evidence type="ECO:0000256" key="2">
    <source>
        <dbReference type="ARBA" id="ARBA00023015"/>
    </source>
</evidence>
<dbReference type="GO" id="GO:0003700">
    <property type="term" value="F:DNA-binding transcription factor activity"/>
    <property type="evidence" value="ECO:0007669"/>
    <property type="project" value="TreeGrafter"/>
</dbReference>
<dbReference type="InterPro" id="IPR001647">
    <property type="entry name" value="HTH_TetR"/>
</dbReference>
<dbReference type="Pfam" id="PF13977">
    <property type="entry name" value="TetR_C_6"/>
    <property type="match status" value="1"/>
</dbReference>
<gene>
    <name evidence="7" type="ORF">HNR40_003849</name>
</gene>
<reference evidence="7 8" key="1">
    <citation type="submission" date="2020-08" db="EMBL/GenBank/DDBJ databases">
        <title>Genomic Encyclopedia of Type Strains, Phase IV (KMG-IV): sequencing the most valuable type-strain genomes for metagenomic binning, comparative biology and taxonomic classification.</title>
        <authorList>
            <person name="Goeker M."/>
        </authorList>
    </citation>
    <scope>NUCLEOTIDE SEQUENCE [LARGE SCALE GENOMIC DNA]</scope>
    <source>
        <strain evidence="7 8">DSM 45385</strain>
    </source>
</reference>
<protein>
    <submittedName>
        <fullName evidence="7">AcrR family transcriptional regulator</fullName>
    </submittedName>
</protein>
<evidence type="ECO:0000256" key="4">
    <source>
        <dbReference type="ARBA" id="ARBA00023163"/>
    </source>
</evidence>
<evidence type="ECO:0000256" key="1">
    <source>
        <dbReference type="ARBA" id="ARBA00022491"/>
    </source>
</evidence>
<dbReference type="InterPro" id="IPR036271">
    <property type="entry name" value="Tet_transcr_reg_TetR-rel_C_sf"/>
</dbReference>